<dbReference type="AlphaFoldDB" id="A0A0C2X9K5"/>
<accession>A0A0C2X9K5</accession>
<sequence length="108" mass="11782">MDLKSSDPDFPIFDFADETVTSGRPSDGCLQIRLTQTEVSHVESLSRATDAPVSLGWMTSNSRVPPQQVPRTAPEPDAADQEPSPANQAQQNKKLLGAAHRVHIYITI</sequence>
<protein>
    <submittedName>
        <fullName evidence="2">Uncharacterized protein</fullName>
    </submittedName>
</protein>
<proteinExistence type="predicted"/>
<evidence type="ECO:0000313" key="3">
    <source>
        <dbReference type="Proteomes" id="UP000053424"/>
    </source>
</evidence>
<gene>
    <name evidence="2" type="ORF">M413DRAFT_126216</name>
</gene>
<evidence type="ECO:0000313" key="2">
    <source>
        <dbReference type="EMBL" id="KIM34703.1"/>
    </source>
</evidence>
<feature type="region of interest" description="Disordered" evidence="1">
    <location>
        <begin position="45"/>
        <end position="91"/>
    </location>
</feature>
<keyword evidence="3" id="KW-1185">Reference proteome</keyword>
<dbReference type="EMBL" id="KN831872">
    <property type="protein sequence ID" value="KIM34703.1"/>
    <property type="molecule type" value="Genomic_DNA"/>
</dbReference>
<reference evidence="3" key="2">
    <citation type="submission" date="2015-01" db="EMBL/GenBank/DDBJ databases">
        <title>Evolutionary Origins and Diversification of the Mycorrhizal Mutualists.</title>
        <authorList>
            <consortium name="DOE Joint Genome Institute"/>
            <consortium name="Mycorrhizal Genomics Consortium"/>
            <person name="Kohler A."/>
            <person name="Kuo A."/>
            <person name="Nagy L.G."/>
            <person name="Floudas D."/>
            <person name="Copeland A."/>
            <person name="Barry K.W."/>
            <person name="Cichocki N."/>
            <person name="Veneault-Fourrey C."/>
            <person name="LaButti K."/>
            <person name="Lindquist E.A."/>
            <person name="Lipzen A."/>
            <person name="Lundell T."/>
            <person name="Morin E."/>
            <person name="Murat C."/>
            <person name="Riley R."/>
            <person name="Ohm R."/>
            <person name="Sun H."/>
            <person name="Tunlid A."/>
            <person name="Henrissat B."/>
            <person name="Grigoriev I.V."/>
            <person name="Hibbett D.S."/>
            <person name="Martin F."/>
        </authorList>
    </citation>
    <scope>NUCLEOTIDE SEQUENCE [LARGE SCALE GENOMIC DNA]</scope>
    <source>
        <strain evidence="3">h7</strain>
    </source>
</reference>
<evidence type="ECO:0000256" key="1">
    <source>
        <dbReference type="SAM" id="MobiDB-lite"/>
    </source>
</evidence>
<name>A0A0C2X9K5_HEBCY</name>
<dbReference type="HOGENOM" id="CLU_2197293_0_0_1"/>
<reference evidence="2 3" key="1">
    <citation type="submission" date="2014-04" db="EMBL/GenBank/DDBJ databases">
        <authorList>
            <consortium name="DOE Joint Genome Institute"/>
            <person name="Kuo A."/>
            <person name="Gay G."/>
            <person name="Dore J."/>
            <person name="Kohler A."/>
            <person name="Nagy L.G."/>
            <person name="Floudas D."/>
            <person name="Copeland A."/>
            <person name="Barry K.W."/>
            <person name="Cichocki N."/>
            <person name="Veneault-Fourrey C."/>
            <person name="LaButti K."/>
            <person name="Lindquist E.A."/>
            <person name="Lipzen A."/>
            <person name="Lundell T."/>
            <person name="Morin E."/>
            <person name="Murat C."/>
            <person name="Sun H."/>
            <person name="Tunlid A."/>
            <person name="Henrissat B."/>
            <person name="Grigoriev I.V."/>
            <person name="Hibbett D.S."/>
            <person name="Martin F."/>
            <person name="Nordberg H.P."/>
            <person name="Cantor M.N."/>
            <person name="Hua S.X."/>
        </authorList>
    </citation>
    <scope>NUCLEOTIDE SEQUENCE [LARGE SCALE GENOMIC DNA]</scope>
    <source>
        <strain evidence="3">h7</strain>
    </source>
</reference>
<organism evidence="2 3">
    <name type="scientific">Hebeloma cylindrosporum</name>
    <dbReference type="NCBI Taxonomy" id="76867"/>
    <lineage>
        <taxon>Eukaryota</taxon>
        <taxon>Fungi</taxon>
        <taxon>Dikarya</taxon>
        <taxon>Basidiomycota</taxon>
        <taxon>Agaricomycotina</taxon>
        <taxon>Agaricomycetes</taxon>
        <taxon>Agaricomycetidae</taxon>
        <taxon>Agaricales</taxon>
        <taxon>Agaricineae</taxon>
        <taxon>Hymenogastraceae</taxon>
        <taxon>Hebeloma</taxon>
    </lineage>
</organism>
<dbReference type="Proteomes" id="UP000053424">
    <property type="component" value="Unassembled WGS sequence"/>
</dbReference>